<dbReference type="Proteomes" id="UP001162131">
    <property type="component" value="Unassembled WGS sequence"/>
</dbReference>
<feature type="domain" description="Aminoacyl-transfer RNA synthetases class-II family profile" evidence="11">
    <location>
        <begin position="212"/>
        <end position="526"/>
    </location>
</feature>
<dbReference type="SUPFAM" id="SSF55681">
    <property type="entry name" value="Class II aaRS and biotin synthetases"/>
    <property type="match status" value="1"/>
</dbReference>
<dbReference type="InterPro" id="IPR004154">
    <property type="entry name" value="Anticodon-bd"/>
</dbReference>
<dbReference type="CDD" id="cd00858">
    <property type="entry name" value="GlyRS_anticodon"/>
    <property type="match status" value="1"/>
</dbReference>
<evidence type="ECO:0000313" key="12">
    <source>
        <dbReference type="EMBL" id="CAG9318647.1"/>
    </source>
</evidence>
<evidence type="ECO:0000256" key="3">
    <source>
        <dbReference type="ARBA" id="ARBA00012829"/>
    </source>
</evidence>
<evidence type="ECO:0000256" key="1">
    <source>
        <dbReference type="ARBA" id="ARBA00004496"/>
    </source>
</evidence>
<dbReference type="InterPro" id="IPR002315">
    <property type="entry name" value="tRNA-synt_gly"/>
</dbReference>
<evidence type="ECO:0000256" key="7">
    <source>
        <dbReference type="ARBA" id="ARBA00022840"/>
    </source>
</evidence>
<evidence type="ECO:0000256" key="6">
    <source>
        <dbReference type="ARBA" id="ARBA00022741"/>
    </source>
</evidence>
<dbReference type="Gene3D" id="3.30.720.200">
    <property type="match status" value="1"/>
</dbReference>
<sequence>MLIRKAMQKFPSFCGLYKMNSQEELKEGELESFLSAHRPAIDDLLRRRFFYRPSFEIYGGISGLFDYGPPGCALKREVEDLWRQHFILEEDMLELAGTNLTPEVVLEASGHVAKFTDFMVKDEEDDRCWRADKLLVESMKEIINNKDTTEEVKEECRKIKSLADTYKEEQLHEIFTRFGIKCPGSGRPLSYPKPFNLMFGTMIGPSGRQKGFLRPETAQGIFVNFKNLYDYNRNKLPFAVAQIGLGFRNEISPRDGLLRVREFTMAEIEYFVNPSNKDHHKFQNVAAMVIPLFGQEQQELQTPPIYITLEEAVTRKIINNQTLAYFMARTYLFLRACGIKAEGIRFRQHMKDEMAHYSSDCWDAEILLSIGWVEVVGHADRSCYDLTKHAEKSKKNLLAAETYPQPRIVDFIDMKPNKGVMGAAFKAKNQLILAKFQELSELEKASIKHAIEEHGEYELTIGEESFKLTRDMIKPEVTQKSVSQETFYPSVIEPSFGIGRIIYSILEHAFRERTNVKEARSYLYIPPVIAPVKCCVLPLSKNPDFDQFVDQLKETIKRKSLSCEVDDSSTTIGKKYARCDEIGIPFAVTVDFQTVSDHTVTLRETLSMTQVRIPLENVGKVIQKLVFSQMTWENVQCTYPAFATEGSTN</sequence>
<evidence type="ECO:0000313" key="13">
    <source>
        <dbReference type="Proteomes" id="UP001162131"/>
    </source>
</evidence>
<dbReference type="SUPFAM" id="SSF52954">
    <property type="entry name" value="Class II aaRS ABD-related"/>
    <property type="match status" value="1"/>
</dbReference>
<dbReference type="NCBIfam" id="TIGR00389">
    <property type="entry name" value="glyS_dimeric"/>
    <property type="match status" value="1"/>
</dbReference>
<comment type="subcellular location">
    <subcellularLocation>
        <location evidence="1">Cytoplasm</location>
    </subcellularLocation>
</comment>
<reference evidence="12" key="1">
    <citation type="submission" date="2021-09" db="EMBL/GenBank/DDBJ databases">
        <authorList>
            <consortium name="AG Swart"/>
            <person name="Singh M."/>
            <person name="Singh A."/>
            <person name="Seah K."/>
            <person name="Emmerich C."/>
        </authorList>
    </citation>
    <scope>NUCLEOTIDE SEQUENCE</scope>
    <source>
        <strain evidence="12">ATCC30299</strain>
    </source>
</reference>
<dbReference type="PROSITE" id="PS50862">
    <property type="entry name" value="AA_TRNA_LIGASE_II"/>
    <property type="match status" value="1"/>
</dbReference>
<evidence type="ECO:0000256" key="2">
    <source>
        <dbReference type="ARBA" id="ARBA00008226"/>
    </source>
</evidence>
<keyword evidence="7" id="KW-0067">ATP-binding</keyword>
<dbReference type="CDD" id="cd00774">
    <property type="entry name" value="GlyRS-like_core"/>
    <property type="match status" value="1"/>
</dbReference>
<dbReference type="InterPro" id="IPR027031">
    <property type="entry name" value="Gly-tRNA_synthase/POLG2"/>
</dbReference>
<keyword evidence="5" id="KW-0436">Ligase</keyword>
<evidence type="ECO:0000256" key="10">
    <source>
        <dbReference type="ARBA" id="ARBA00030057"/>
    </source>
</evidence>
<dbReference type="FunFam" id="3.30.930.10:FF:000010">
    <property type="entry name" value="Glycyl-tRNA synthetase 1"/>
    <property type="match status" value="1"/>
</dbReference>
<evidence type="ECO:0000259" key="11">
    <source>
        <dbReference type="PROSITE" id="PS50862"/>
    </source>
</evidence>
<dbReference type="GO" id="GO:0005739">
    <property type="term" value="C:mitochondrion"/>
    <property type="evidence" value="ECO:0007669"/>
    <property type="project" value="TreeGrafter"/>
</dbReference>
<organism evidence="12 13">
    <name type="scientific">Blepharisma stoltei</name>
    <dbReference type="NCBI Taxonomy" id="1481888"/>
    <lineage>
        <taxon>Eukaryota</taxon>
        <taxon>Sar</taxon>
        <taxon>Alveolata</taxon>
        <taxon>Ciliophora</taxon>
        <taxon>Postciliodesmatophora</taxon>
        <taxon>Heterotrichea</taxon>
        <taxon>Heterotrichida</taxon>
        <taxon>Blepharismidae</taxon>
        <taxon>Blepharisma</taxon>
    </lineage>
</organism>
<dbReference type="InterPro" id="IPR045864">
    <property type="entry name" value="aa-tRNA-synth_II/BPL/LPL"/>
</dbReference>
<dbReference type="GO" id="GO:0070150">
    <property type="term" value="P:mitochondrial glycyl-tRNA aminoacylation"/>
    <property type="evidence" value="ECO:0007669"/>
    <property type="project" value="TreeGrafter"/>
</dbReference>
<proteinExistence type="inferred from homology"/>
<dbReference type="PRINTS" id="PR01043">
    <property type="entry name" value="TRNASYNTHGLY"/>
</dbReference>
<dbReference type="AlphaFoldDB" id="A0AAU9J529"/>
<dbReference type="GO" id="GO:0004820">
    <property type="term" value="F:glycine-tRNA ligase activity"/>
    <property type="evidence" value="ECO:0007669"/>
    <property type="project" value="UniProtKB-EC"/>
</dbReference>
<keyword evidence="8" id="KW-0648">Protein biosynthesis</keyword>
<dbReference type="NCBIfam" id="NF003211">
    <property type="entry name" value="PRK04173.1"/>
    <property type="match status" value="1"/>
</dbReference>
<keyword evidence="6" id="KW-0547">Nucleotide-binding</keyword>
<dbReference type="InterPro" id="IPR006195">
    <property type="entry name" value="aa-tRNA-synth_II"/>
</dbReference>
<gene>
    <name evidence="12" type="ORF">BSTOLATCC_MIC22018</name>
</gene>
<keyword evidence="9" id="KW-0030">Aminoacyl-tRNA synthetase</keyword>
<dbReference type="EMBL" id="CAJZBQ010000021">
    <property type="protein sequence ID" value="CAG9318647.1"/>
    <property type="molecule type" value="Genomic_DNA"/>
</dbReference>
<dbReference type="GO" id="GO:0005524">
    <property type="term" value="F:ATP binding"/>
    <property type="evidence" value="ECO:0007669"/>
    <property type="project" value="UniProtKB-KW"/>
</dbReference>
<name>A0AAU9J529_9CILI</name>
<accession>A0AAU9J529</accession>
<dbReference type="PANTHER" id="PTHR10745">
    <property type="entry name" value="GLYCYL-TRNA SYNTHETASE/DNA POLYMERASE SUBUNIT GAMMA-2"/>
    <property type="match status" value="1"/>
</dbReference>
<dbReference type="Gene3D" id="3.40.50.800">
    <property type="entry name" value="Anticodon-binding domain"/>
    <property type="match status" value="1"/>
</dbReference>
<dbReference type="InterPro" id="IPR002314">
    <property type="entry name" value="aa-tRNA-synt_IIb"/>
</dbReference>
<dbReference type="InterPro" id="IPR033731">
    <property type="entry name" value="GlyRS-like_core"/>
</dbReference>
<dbReference type="Gene3D" id="3.30.40.230">
    <property type="match status" value="1"/>
</dbReference>
<dbReference type="Pfam" id="PF00587">
    <property type="entry name" value="tRNA-synt_2b"/>
    <property type="match status" value="1"/>
</dbReference>
<keyword evidence="13" id="KW-1185">Reference proteome</keyword>
<evidence type="ECO:0000256" key="9">
    <source>
        <dbReference type="ARBA" id="ARBA00023146"/>
    </source>
</evidence>
<evidence type="ECO:0000256" key="8">
    <source>
        <dbReference type="ARBA" id="ARBA00022917"/>
    </source>
</evidence>
<comment type="similarity">
    <text evidence="2">Belongs to the class-II aminoacyl-tRNA synthetase family.</text>
</comment>
<dbReference type="PANTHER" id="PTHR10745:SF0">
    <property type="entry name" value="GLYCINE--TRNA LIGASE"/>
    <property type="match status" value="1"/>
</dbReference>
<dbReference type="EC" id="6.1.1.14" evidence="3"/>
<evidence type="ECO:0000256" key="5">
    <source>
        <dbReference type="ARBA" id="ARBA00022598"/>
    </source>
</evidence>
<evidence type="ECO:0000256" key="4">
    <source>
        <dbReference type="ARBA" id="ARBA00022490"/>
    </source>
</evidence>
<keyword evidence="4" id="KW-0963">Cytoplasm</keyword>
<comment type="caution">
    <text evidence="12">The sequence shown here is derived from an EMBL/GenBank/DDBJ whole genome shotgun (WGS) entry which is preliminary data.</text>
</comment>
<dbReference type="Pfam" id="PF03129">
    <property type="entry name" value="HGTP_anticodon"/>
    <property type="match status" value="1"/>
</dbReference>
<protein>
    <recommendedName>
        <fullName evidence="3">glycine--tRNA ligase</fullName>
        <ecNumber evidence="3">6.1.1.14</ecNumber>
    </recommendedName>
    <alternativeName>
        <fullName evidence="10">Diadenosine tetraphosphate synthetase</fullName>
    </alternativeName>
</protein>
<dbReference type="Gene3D" id="3.30.930.10">
    <property type="entry name" value="Bira Bifunctional Protein, Domain 2"/>
    <property type="match status" value="1"/>
</dbReference>
<dbReference type="InterPro" id="IPR036621">
    <property type="entry name" value="Anticodon-bd_dom_sf"/>
</dbReference>
<dbReference type="FunFam" id="3.40.50.800:FF:000004">
    <property type="entry name" value="Glycine--tRNA ligase 2"/>
    <property type="match status" value="1"/>
</dbReference>